<dbReference type="EMBL" id="CAXKWB010006044">
    <property type="protein sequence ID" value="CAL4081112.1"/>
    <property type="molecule type" value="Genomic_DNA"/>
</dbReference>
<dbReference type="AlphaFoldDB" id="A0AAV2QHN1"/>
<keyword evidence="1" id="KW-0560">Oxidoreductase</keyword>
<dbReference type="PRINTS" id="PR00457">
    <property type="entry name" value="ANPEROXIDASE"/>
</dbReference>
<dbReference type="PANTHER" id="PTHR11475:SF134">
    <property type="entry name" value="LD42267P"/>
    <property type="match status" value="1"/>
</dbReference>
<dbReference type="GO" id="GO:0004601">
    <property type="term" value="F:peroxidase activity"/>
    <property type="evidence" value="ECO:0007669"/>
    <property type="project" value="UniProtKB-KW"/>
</dbReference>
<gene>
    <name evidence="2" type="ORF">MNOR_LOCUS11473</name>
</gene>
<dbReference type="Proteomes" id="UP001497623">
    <property type="component" value="Unassembled WGS sequence"/>
</dbReference>
<dbReference type="GO" id="GO:0020037">
    <property type="term" value="F:heme binding"/>
    <property type="evidence" value="ECO:0007669"/>
    <property type="project" value="InterPro"/>
</dbReference>
<evidence type="ECO:0008006" key="4">
    <source>
        <dbReference type="Google" id="ProtNLM"/>
    </source>
</evidence>
<keyword evidence="3" id="KW-1185">Reference proteome</keyword>
<dbReference type="InterPro" id="IPR010255">
    <property type="entry name" value="Haem_peroxidase_sf"/>
</dbReference>
<evidence type="ECO:0000313" key="3">
    <source>
        <dbReference type="Proteomes" id="UP001497623"/>
    </source>
</evidence>
<reference evidence="2 3" key="1">
    <citation type="submission" date="2024-05" db="EMBL/GenBank/DDBJ databases">
        <authorList>
            <person name="Wallberg A."/>
        </authorList>
    </citation>
    <scope>NUCLEOTIDE SEQUENCE [LARGE SCALE GENOMIC DNA]</scope>
</reference>
<name>A0AAV2QHN1_MEGNR</name>
<feature type="non-terminal residue" evidence="2">
    <location>
        <position position="446"/>
    </location>
</feature>
<dbReference type="InterPro" id="IPR019791">
    <property type="entry name" value="Haem_peroxidase_animal"/>
</dbReference>
<dbReference type="PANTHER" id="PTHR11475">
    <property type="entry name" value="OXIDASE/PEROXIDASE"/>
    <property type="match status" value="1"/>
</dbReference>
<proteinExistence type="predicted"/>
<dbReference type="PROSITE" id="PS50292">
    <property type="entry name" value="PEROXIDASE_3"/>
    <property type="match status" value="1"/>
</dbReference>
<dbReference type="Pfam" id="PF03098">
    <property type="entry name" value="An_peroxidase"/>
    <property type="match status" value="1"/>
</dbReference>
<keyword evidence="1" id="KW-0575">Peroxidase</keyword>
<protein>
    <recommendedName>
        <fullName evidence="4">Peroxidase</fullName>
    </recommendedName>
</protein>
<dbReference type="InterPro" id="IPR037120">
    <property type="entry name" value="Haem_peroxidase_sf_animal"/>
</dbReference>
<evidence type="ECO:0000313" key="2">
    <source>
        <dbReference type="EMBL" id="CAL4081112.1"/>
    </source>
</evidence>
<dbReference type="SUPFAM" id="SSF48113">
    <property type="entry name" value="Heme-dependent peroxidases"/>
    <property type="match status" value="1"/>
</dbReference>
<dbReference type="GO" id="GO:0006979">
    <property type="term" value="P:response to oxidative stress"/>
    <property type="evidence" value="ECO:0007669"/>
    <property type="project" value="InterPro"/>
</dbReference>
<evidence type="ECO:0000256" key="1">
    <source>
        <dbReference type="ARBA" id="ARBA00022559"/>
    </source>
</evidence>
<sequence>MAQMLLIGITWVQASDVNLDLEIKNHVEEILKSSFENVSRSYFNGNPLRNGMDYMIHGINKPNAQAMQLSCVWESMQHASSRIQAEVPDTTGLDSFMKSHCSQLSHSKCRSNSFQPLYCDENNPYRSIDGTCNNINNPRLGSANQPFGRYREADYGDGVGSPRTGKRYTRLPNAREVSNIMAKAEPRSKPDVSVMFMQWGQFLSHDITFTSGMMDKDCCTNDKMHKYGKSLDEACIPIDVRDDPYYRRFHVECLKFVRSRPCTKGCSFGKREQVNENTAFVDASQVYGSSAEEADKLRTKSGGQLNITDNVFTHKPMPPFGNIPNVPKLECRFAEPEKCFLAGDARIDMVPGLIAMHTAFIRLHNILATELQSLNAHWTDEKIYQEARRIVGALVQQITYREWLPILLGPKVMAEKKLKVEIYGYKDTYIPNEDPTVKNVFSAAAF</sequence>
<dbReference type="Gene3D" id="1.10.640.10">
    <property type="entry name" value="Haem peroxidase domain superfamily, animal type"/>
    <property type="match status" value="1"/>
</dbReference>
<organism evidence="2 3">
    <name type="scientific">Meganyctiphanes norvegica</name>
    <name type="common">Northern krill</name>
    <name type="synonym">Thysanopoda norvegica</name>
    <dbReference type="NCBI Taxonomy" id="48144"/>
    <lineage>
        <taxon>Eukaryota</taxon>
        <taxon>Metazoa</taxon>
        <taxon>Ecdysozoa</taxon>
        <taxon>Arthropoda</taxon>
        <taxon>Crustacea</taxon>
        <taxon>Multicrustacea</taxon>
        <taxon>Malacostraca</taxon>
        <taxon>Eumalacostraca</taxon>
        <taxon>Eucarida</taxon>
        <taxon>Euphausiacea</taxon>
        <taxon>Euphausiidae</taxon>
        <taxon>Meganyctiphanes</taxon>
    </lineage>
</organism>
<accession>A0AAV2QHN1</accession>
<comment type="caution">
    <text evidence="2">The sequence shown here is derived from an EMBL/GenBank/DDBJ whole genome shotgun (WGS) entry which is preliminary data.</text>
</comment>